<dbReference type="Proteomes" id="UP000319783">
    <property type="component" value="Unassembled WGS sequence"/>
</dbReference>
<evidence type="ECO:0000313" key="2">
    <source>
        <dbReference type="Proteomes" id="UP000319783"/>
    </source>
</evidence>
<sequence length="65" mass="7483">MHIGFNPAKTDRKDCSAIKLPLSFTLIKYPDGGSEDEKNIPNLVKFHIYLGFPANFCRRCNYYRG</sequence>
<proteinExistence type="predicted"/>
<protein>
    <submittedName>
        <fullName evidence="1">Uncharacterized protein</fullName>
    </submittedName>
</protein>
<gene>
    <name evidence="1" type="ORF">JETT_0200</name>
</gene>
<accession>A0A533QFY3</accession>
<dbReference type="EMBL" id="SULG01000002">
    <property type="protein sequence ID" value="TLD43569.1"/>
    <property type="molecule type" value="Genomic_DNA"/>
</dbReference>
<reference evidence="1 2" key="1">
    <citation type="submission" date="2019-04" db="EMBL/GenBank/DDBJ databases">
        <title>Genome of a novel bacterium Candidatus Jettenia ecosi reconstructed from metagenome of an anammox bioreactor.</title>
        <authorList>
            <person name="Mardanov A.V."/>
            <person name="Beletsky A.V."/>
            <person name="Ravin N.V."/>
            <person name="Botchkova E.A."/>
            <person name="Litti Y.V."/>
            <person name="Nozhevnikova A.N."/>
        </authorList>
    </citation>
    <scope>NUCLEOTIDE SEQUENCE [LARGE SCALE GENOMIC DNA]</scope>
    <source>
        <strain evidence="1">J2</strain>
    </source>
</reference>
<name>A0A533QFY3_9BACT</name>
<comment type="caution">
    <text evidence="1">The sequence shown here is derived from an EMBL/GenBank/DDBJ whole genome shotgun (WGS) entry which is preliminary data.</text>
</comment>
<organism evidence="1 2">
    <name type="scientific">Candidatus Jettenia ecosi</name>
    <dbReference type="NCBI Taxonomy" id="2494326"/>
    <lineage>
        <taxon>Bacteria</taxon>
        <taxon>Pseudomonadati</taxon>
        <taxon>Planctomycetota</taxon>
        <taxon>Candidatus Brocadiia</taxon>
        <taxon>Candidatus Brocadiales</taxon>
        <taxon>Candidatus Brocadiaceae</taxon>
        <taxon>Candidatus Jettenia</taxon>
    </lineage>
</organism>
<evidence type="ECO:0000313" key="1">
    <source>
        <dbReference type="EMBL" id="TLD43569.1"/>
    </source>
</evidence>
<dbReference type="AlphaFoldDB" id="A0A533QFY3"/>